<protein>
    <submittedName>
        <fullName evidence="7">23S rRNA m(5)U-1939 methyltransferase</fullName>
    </submittedName>
</protein>
<dbReference type="FunFam" id="2.40.50.1070:FF:000003">
    <property type="entry name" value="23S rRNA (Uracil-5-)-methyltransferase RumA"/>
    <property type="match status" value="1"/>
</dbReference>
<evidence type="ECO:0000313" key="7">
    <source>
        <dbReference type="EMBL" id="TCO68766.1"/>
    </source>
</evidence>
<evidence type="ECO:0000256" key="2">
    <source>
        <dbReference type="ARBA" id="ARBA00022679"/>
    </source>
</evidence>
<keyword evidence="2 4" id="KW-0808">Transferase</keyword>
<dbReference type="InterPro" id="IPR010280">
    <property type="entry name" value="U5_MeTrfase_fam"/>
</dbReference>
<dbReference type="Pfam" id="PF05958">
    <property type="entry name" value="tRNA_U5-meth_tr"/>
    <property type="match status" value="1"/>
</dbReference>
<dbReference type="InterPro" id="IPR012340">
    <property type="entry name" value="NA-bd_OB-fold"/>
</dbReference>
<dbReference type="InterPro" id="IPR002792">
    <property type="entry name" value="TRAM_dom"/>
</dbReference>
<dbReference type="PROSITE" id="PS50926">
    <property type="entry name" value="TRAM"/>
    <property type="match status" value="1"/>
</dbReference>
<dbReference type="RefSeq" id="WP_132248058.1">
    <property type="nucleotide sequence ID" value="NZ_SLWV01000040.1"/>
</dbReference>
<dbReference type="InterPro" id="IPR029063">
    <property type="entry name" value="SAM-dependent_MTases_sf"/>
</dbReference>
<feature type="domain" description="TRAM" evidence="6">
    <location>
        <begin position="2"/>
        <end position="62"/>
    </location>
</feature>
<dbReference type="Gene3D" id="3.40.50.150">
    <property type="entry name" value="Vaccinia Virus protein VP39"/>
    <property type="match status" value="1"/>
</dbReference>
<feature type="binding site" evidence="4">
    <location>
        <position position="286"/>
    </location>
    <ligand>
        <name>S-adenosyl-L-methionine</name>
        <dbReference type="ChEBI" id="CHEBI:59789"/>
    </ligand>
</feature>
<reference evidence="7 8" key="1">
    <citation type="submission" date="2019-03" db="EMBL/GenBank/DDBJ databases">
        <title>Genomic Encyclopedia of Type Strains, Phase IV (KMG-IV): sequencing the most valuable type-strain genomes for metagenomic binning, comparative biology and taxonomic classification.</title>
        <authorList>
            <person name="Goeker M."/>
        </authorList>
    </citation>
    <scope>NUCLEOTIDE SEQUENCE [LARGE SCALE GENOMIC DNA]</scope>
    <source>
        <strain evidence="7 8">DSM 102940</strain>
    </source>
</reference>
<keyword evidence="8" id="KW-1185">Reference proteome</keyword>
<keyword evidence="3 4" id="KW-0949">S-adenosyl-L-methionine</keyword>
<dbReference type="PROSITE" id="PS01230">
    <property type="entry name" value="TRMA_1"/>
    <property type="match status" value="1"/>
</dbReference>
<dbReference type="NCBIfam" id="TIGR00479">
    <property type="entry name" value="rumA"/>
    <property type="match status" value="1"/>
</dbReference>
<evidence type="ECO:0000256" key="1">
    <source>
        <dbReference type="ARBA" id="ARBA00022603"/>
    </source>
</evidence>
<dbReference type="Proteomes" id="UP000294919">
    <property type="component" value="Unassembled WGS sequence"/>
</dbReference>
<feature type="binding site" evidence="4">
    <location>
        <position position="336"/>
    </location>
    <ligand>
        <name>S-adenosyl-L-methionine</name>
        <dbReference type="ChEBI" id="CHEBI:59789"/>
    </ligand>
</feature>
<dbReference type="CDD" id="cd02440">
    <property type="entry name" value="AdoMet_MTases"/>
    <property type="match status" value="1"/>
</dbReference>
<dbReference type="Pfam" id="PF01938">
    <property type="entry name" value="TRAM"/>
    <property type="match status" value="1"/>
</dbReference>
<feature type="active site" description="Nucleophile" evidence="4">
    <location>
        <position position="411"/>
    </location>
</feature>
<evidence type="ECO:0000259" key="6">
    <source>
        <dbReference type="PROSITE" id="PS50926"/>
    </source>
</evidence>
<organism evidence="7 8">
    <name type="scientific">Marinisporobacter balticus</name>
    <dbReference type="NCBI Taxonomy" id="2018667"/>
    <lineage>
        <taxon>Bacteria</taxon>
        <taxon>Bacillati</taxon>
        <taxon>Bacillota</taxon>
        <taxon>Clostridia</taxon>
        <taxon>Peptostreptococcales</taxon>
        <taxon>Thermotaleaceae</taxon>
        <taxon>Marinisporobacter</taxon>
    </lineage>
</organism>
<dbReference type="PANTHER" id="PTHR11061:SF30">
    <property type="entry name" value="TRNA (URACIL(54)-C(5))-METHYLTRANSFERASE"/>
    <property type="match status" value="1"/>
</dbReference>
<dbReference type="InterPro" id="IPR030390">
    <property type="entry name" value="MeTrfase_TrmA_AS"/>
</dbReference>
<evidence type="ECO:0000256" key="4">
    <source>
        <dbReference type="PROSITE-ProRule" id="PRU01024"/>
    </source>
</evidence>
<dbReference type="OrthoDB" id="9804590at2"/>
<gene>
    <name evidence="7" type="ORF">EV214_14011</name>
</gene>
<dbReference type="Gene3D" id="2.40.50.1070">
    <property type="match status" value="1"/>
</dbReference>
<dbReference type="SUPFAM" id="SSF53335">
    <property type="entry name" value="S-adenosyl-L-methionine-dependent methyltransferases"/>
    <property type="match status" value="1"/>
</dbReference>
<evidence type="ECO:0000256" key="5">
    <source>
        <dbReference type="PROSITE-ProRule" id="PRU10015"/>
    </source>
</evidence>
<accession>A0A4R2KEJ9</accession>
<comment type="similarity">
    <text evidence="4">Belongs to the class I-like SAM-binding methyltransferase superfamily. RNA M5U methyltransferase family.</text>
</comment>
<proteinExistence type="inferred from homology"/>
<dbReference type="Gene3D" id="2.40.50.140">
    <property type="entry name" value="Nucleic acid-binding proteins"/>
    <property type="match status" value="1"/>
</dbReference>
<comment type="caution">
    <text evidence="7">The sequence shown here is derived from an EMBL/GenBank/DDBJ whole genome shotgun (WGS) entry which is preliminary data.</text>
</comment>
<name>A0A4R2KEJ9_9FIRM</name>
<feature type="active site" evidence="5">
    <location>
        <position position="411"/>
    </location>
</feature>
<dbReference type="FunFam" id="2.40.50.140:FF:000097">
    <property type="entry name" value="23S rRNA (uracil(1939)-C(5))-methyltransferase RlmD"/>
    <property type="match status" value="1"/>
</dbReference>
<dbReference type="AlphaFoldDB" id="A0A4R2KEJ9"/>
<dbReference type="SUPFAM" id="SSF50249">
    <property type="entry name" value="Nucleic acid-binding proteins"/>
    <property type="match status" value="1"/>
</dbReference>
<dbReference type="PROSITE" id="PS51687">
    <property type="entry name" value="SAM_MT_RNA_M5U"/>
    <property type="match status" value="1"/>
</dbReference>
<dbReference type="GO" id="GO:0070041">
    <property type="term" value="F:rRNA (uridine-C5-)-methyltransferase activity"/>
    <property type="evidence" value="ECO:0007669"/>
    <property type="project" value="TreeGrafter"/>
</dbReference>
<dbReference type="EMBL" id="SLWV01000040">
    <property type="protein sequence ID" value="TCO68766.1"/>
    <property type="molecule type" value="Genomic_DNA"/>
</dbReference>
<evidence type="ECO:0000256" key="3">
    <source>
        <dbReference type="ARBA" id="ARBA00022691"/>
    </source>
</evidence>
<dbReference type="GO" id="GO:0070475">
    <property type="term" value="P:rRNA base methylation"/>
    <property type="evidence" value="ECO:0007669"/>
    <property type="project" value="TreeGrafter"/>
</dbReference>
<keyword evidence="1 4" id="KW-0489">Methyltransferase</keyword>
<feature type="binding site" evidence="4">
    <location>
        <position position="315"/>
    </location>
    <ligand>
        <name>S-adenosyl-L-methionine</name>
        <dbReference type="ChEBI" id="CHEBI:59789"/>
    </ligand>
</feature>
<dbReference type="FunFam" id="3.40.50.150:FF:000009">
    <property type="entry name" value="23S rRNA (Uracil(1939)-C(5))-methyltransferase RlmD"/>
    <property type="match status" value="1"/>
</dbReference>
<sequence>MKSFVEKDEIYSMRIEDIGHNGEGIGRVEGFTVFVNGGVPRDEVKVKITLVKKNYAIGKIIKLEKPSPDRIVPICELANICGGCQMQHIDYPAQLRLKRNQVKANIERIGKIENVLIHETIGMKDPYHYRNKAQFPVGKEDEGAVIGFYEGKSHDIVDMETCHIQHEINDQIIKIIRDYINQYKIDTYDEKTGKGIIRHVLTKVGVHTGQIMVVIVTNGKNLPYKEELIGQLIDKVPHIKSIVQNINKKKGNRVLGQTCITLYGEDKIIDYIGNLKFNISPLSFFQVNPSQTKVLYEKALAYAGLTGEENVYDIYCGIGTISLFLAEKAKRVYGIEMVEAAIEDAKENANINDIHNVDFFAGAAEEVVPKLYKEGHKADVVVVDPPRKGCDEKVLETIVKMNPKRIVYVSCNTSTLARDLKYLDEQGYETVEVQPVDMFPHTMHCESICLLKKKE</sequence>
<evidence type="ECO:0000313" key="8">
    <source>
        <dbReference type="Proteomes" id="UP000294919"/>
    </source>
</evidence>
<dbReference type="PANTHER" id="PTHR11061">
    <property type="entry name" value="RNA M5U METHYLTRANSFERASE"/>
    <property type="match status" value="1"/>
</dbReference>
<feature type="binding site" evidence="4">
    <location>
        <position position="384"/>
    </location>
    <ligand>
        <name>S-adenosyl-L-methionine</name>
        <dbReference type="ChEBI" id="CHEBI:59789"/>
    </ligand>
</feature>